<feature type="compositionally biased region" description="Basic and acidic residues" evidence="1">
    <location>
        <begin position="10"/>
        <end position="24"/>
    </location>
</feature>
<evidence type="ECO:0000313" key="2">
    <source>
        <dbReference type="EMBL" id="KAJ1202269.1"/>
    </source>
</evidence>
<comment type="caution">
    <text evidence="2">The sequence shown here is derived from an EMBL/GenBank/DDBJ whole genome shotgun (WGS) entry which is preliminary data.</text>
</comment>
<sequence length="83" mass="9334">MEEGTSSPGRAEEGNPTIREERSVGRRRRAQRKHCRLRRLLRWDRCRETRRAPEPAMSLEGRGSRSGLGLHSLGGVFSAPPAP</sequence>
<keyword evidence="3" id="KW-1185">Reference proteome</keyword>
<proteinExistence type="predicted"/>
<dbReference type="Proteomes" id="UP001066276">
    <property type="component" value="Chromosome 2_1"/>
</dbReference>
<organism evidence="2 3">
    <name type="scientific">Pleurodeles waltl</name>
    <name type="common">Iberian ribbed newt</name>
    <dbReference type="NCBI Taxonomy" id="8319"/>
    <lineage>
        <taxon>Eukaryota</taxon>
        <taxon>Metazoa</taxon>
        <taxon>Chordata</taxon>
        <taxon>Craniata</taxon>
        <taxon>Vertebrata</taxon>
        <taxon>Euteleostomi</taxon>
        <taxon>Amphibia</taxon>
        <taxon>Batrachia</taxon>
        <taxon>Caudata</taxon>
        <taxon>Salamandroidea</taxon>
        <taxon>Salamandridae</taxon>
        <taxon>Pleurodelinae</taxon>
        <taxon>Pleurodeles</taxon>
    </lineage>
</organism>
<gene>
    <name evidence="2" type="ORF">NDU88_006069</name>
</gene>
<feature type="region of interest" description="Disordered" evidence="1">
    <location>
        <begin position="48"/>
        <end position="83"/>
    </location>
</feature>
<feature type="compositionally biased region" description="Low complexity" evidence="1">
    <location>
        <begin position="58"/>
        <end position="75"/>
    </location>
</feature>
<accession>A0AAV7VQD2</accession>
<evidence type="ECO:0000313" key="3">
    <source>
        <dbReference type="Proteomes" id="UP001066276"/>
    </source>
</evidence>
<name>A0AAV7VQD2_PLEWA</name>
<dbReference type="AlphaFoldDB" id="A0AAV7VQD2"/>
<protein>
    <submittedName>
        <fullName evidence="2">Uncharacterized protein</fullName>
    </submittedName>
</protein>
<dbReference type="EMBL" id="JANPWB010000003">
    <property type="protein sequence ID" value="KAJ1202269.1"/>
    <property type="molecule type" value="Genomic_DNA"/>
</dbReference>
<feature type="region of interest" description="Disordered" evidence="1">
    <location>
        <begin position="1"/>
        <end position="33"/>
    </location>
</feature>
<reference evidence="2" key="1">
    <citation type="journal article" date="2022" name="bioRxiv">
        <title>Sequencing and chromosome-scale assembly of the giantPleurodeles waltlgenome.</title>
        <authorList>
            <person name="Brown T."/>
            <person name="Elewa A."/>
            <person name="Iarovenko S."/>
            <person name="Subramanian E."/>
            <person name="Araus A.J."/>
            <person name="Petzold A."/>
            <person name="Susuki M."/>
            <person name="Suzuki K.-i.T."/>
            <person name="Hayashi T."/>
            <person name="Toyoda A."/>
            <person name="Oliveira C."/>
            <person name="Osipova E."/>
            <person name="Leigh N.D."/>
            <person name="Simon A."/>
            <person name="Yun M.H."/>
        </authorList>
    </citation>
    <scope>NUCLEOTIDE SEQUENCE</scope>
    <source>
        <strain evidence="2">20211129_DDA</strain>
        <tissue evidence="2">Liver</tissue>
    </source>
</reference>
<evidence type="ECO:0000256" key="1">
    <source>
        <dbReference type="SAM" id="MobiDB-lite"/>
    </source>
</evidence>